<organism evidence="3 4">
    <name type="scientific">Euzebya pacifica</name>
    <dbReference type="NCBI Taxonomy" id="1608957"/>
    <lineage>
        <taxon>Bacteria</taxon>
        <taxon>Bacillati</taxon>
        <taxon>Actinomycetota</taxon>
        <taxon>Nitriliruptoria</taxon>
        <taxon>Euzebyales</taxon>
    </lineage>
</organism>
<dbReference type="InterPro" id="IPR027363">
    <property type="entry name" value="M1Pi_N"/>
</dbReference>
<dbReference type="Gene3D" id="1.20.120.420">
    <property type="entry name" value="translation initiation factor eif-2b, domain 1"/>
    <property type="match status" value="1"/>
</dbReference>
<evidence type="ECO:0000313" key="3">
    <source>
        <dbReference type="EMBL" id="AXV08731.1"/>
    </source>
</evidence>
<protein>
    <submittedName>
        <fullName evidence="3">Methylthioribose-1-phosphate isomerase</fullName>
    </submittedName>
</protein>
<dbReference type="InterPro" id="IPR011559">
    <property type="entry name" value="Initiation_fac_2B_a/b/d"/>
</dbReference>
<dbReference type="InterPro" id="IPR037171">
    <property type="entry name" value="NagB/RpiA_transferase-like"/>
</dbReference>
<dbReference type="GO" id="GO:0019509">
    <property type="term" value="P:L-methionine salvage from methylthioadenosine"/>
    <property type="evidence" value="ECO:0007669"/>
    <property type="project" value="TreeGrafter"/>
</dbReference>
<dbReference type="Gene3D" id="3.40.50.10470">
    <property type="entry name" value="Translation initiation factor eif-2b, domain 2"/>
    <property type="match status" value="1"/>
</dbReference>
<dbReference type="AlphaFoldDB" id="A0A346Y2N4"/>
<name>A0A346Y2N4_9ACTN</name>
<keyword evidence="1 3" id="KW-0413">Isomerase</keyword>
<dbReference type="EMBL" id="CP031165">
    <property type="protein sequence ID" value="AXV08731.1"/>
    <property type="molecule type" value="Genomic_DNA"/>
</dbReference>
<dbReference type="PANTHER" id="PTHR43475">
    <property type="entry name" value="METHYLTHIORIBOSE-1-PHOSPHATE ISOMERASE"/>
    <property type="match status" value="1"/>
</dbReference>
<dbReference type="InterPro" id="IPR042529">
    <property type="entry name" value="IF_2B-like_C"/>
</dbReference>
<dbReference type="PANTHER" id="PTHR43475:SF1">
    <property type="entry name" value="METHYLTHIORIBOSE-1-PHOSPHATE ISOMERASE"/>
    <property type="match status" value="1"/>
</dbReference>
<comment type="similarity">
    <text evidence="2">Belongs to the eIF-2B alpha/beta/delta subunits family.</text>
</comment>
<evidence type="ECO:0000256" key="2">
    <source>
        <dbReference type="RuleBase" id="RU003814"/>
    </source>
</evidence>
<dbReference type="NCBIfam" id="TIGR00512">
    <property type="entry name" value="salvage_mtnA"/>
    <property type="match status" value="1"/>
</dbReference>
<dbReference type="GO" id="GO:0046523">
    <property type="term" value="F:S-methyl-5-thioribose-1-phosphate isomerase activity"/>
    <property type="evidence" value="ECO:0007669"/>
    <property type="project" value="TreeGrafter"/>
</dbReference>
<dbReference type="RefSeq" id="WP_216826172.1">
    <property type="nucleotide sequence ID" value="NZ_CP031165.1"/>
</dbReference>
<dbReference type="NCBIfam" id="NF004326">
    <property type="entry name" value="PRK05720.1"/>
    <property type="match status" value="1"/>
</dbReference>
<gene>
    <name evidence="3" type="ORF">DVS28_a4063</name>
</gene>
<dbReference type="Proteomes" id="UP000264006">
    <property type="component" value="Chromosome"/>
</dbReference>
<accession>A0A346Y2N4</accession>
<reference evidence="3 4" key="1">
    <citation type="submission" date="2018-09" db="EMBL/GenBank/DDBJ databases">
        <title>Complete genome sequence of Euzebya sp. DY32-46 isolated from seawater of Pacific Ocean.</title>
        <authorList>
            <person name="Xu L."/>
            <person name="Wu Y.-H."/>
            <person name="Xu X.-W."/>
        </authorList>
    </citation>
    <scope>NUCLEOTIDE SEQUENCE [LARGE SCALE GENOMIC DNA]</scope>
    <source>
        <strain evidence="3 4">DY32-46</strain>
    </source>
</reference>
<proteinExistence type="inferred from homology"/>
<evidence type="ECO:0000256" key="1">
    <source>
        <dbReference type="ARBA" id="ARBA00023235"/>
    </source>
</evidence>
<dbReference type="Pfam" id="PF01008">
    <property type="entry name" value="IF-2B"/>
    <property type="match status" value="1"/>
</dbReference>
<dbReference type="KEGG" id="euz:DVS28_a4063"/>
<keyword evidence="4" id="KW-1185">Reference proteome</keyword>
<dbReference type="SUPFAM" id="SSF100950">
    <property type="entry name" value="NagB/RpiA/CoA transferase-like"/>
    <property type="match status" value="1"/>
</dbReference>
<sequence length="345" mass="35457">MQPPSETAGTTPMRTTPTDTITWVDGTIELVDQTVLPQQEVVLRITAVSDLVAAIRRLSVRGAPALGVAGAYGVALALATVAPGELDDAIEAIRTARPTAVNLARMTDRVAARVPDGPAAVLAEAHAVREEEITASIDMGTRGADLVEALLGGRDVRAMTICNTGGLAAVRRGTALAVVQTLHERGRLADCLALETRPLLQGARLTAWELGQMGAPHHLVVDSAAPFLLSRGAADVVLAGADRIAANGDTANKVGTFSLALAAQHAGVPLVVVAPESTIDHATPDGAAIPIEDRGPAEVGGFGSSRTAPPDTPALNPAFDVTPAAMIHAIVTDKRVVMTSRGQTP</sequence>
<dbReference type="InterPro" id="IPR000649">
    <property type="entry name" value="IF-2B-related"/>
</dbReference>
<evidence type="ECO:0000313" key="4">
    <source>
        <dbReference type="Proteomes" id="UP000264006"/>
    </source>
</evidence>
<dbReference type="InterPro" id="IPR005251">
    <property type="entry name" value="IF-M1Pi"/>
</dbReference>
<dbReference type="NCBIfam" id="TIGR00524">
    <property type="entry name" value="eIF-2B_rel"/>
    <property type="match status" value="1"/>
</dbReference>